<comment type="subcellular location">
    <subcellularLocation>
        <location evidence="1">Cell outer membrane</location>
    </subcellularLocation>
</comment>
<evidence type="ECO:0000256" key="2">
    <source>
        <dbReference type="ARBA" id="ARBA00023136"/>
    </source>
</evidence>
<proteinExistence type="predicted"/>
<reference evidence="6 7" key="1">
    <citation type="submission" date="2023-11" db="EMBL/GenBank/DDBJ databases">
        <authorList>
            <person name="Cook R."/>
            <person name="Crisci M."/>
            <person name="Pye H."/>
            <person name="Adriaenssens E."/>
            <person name="Santini J."/>
        </authorList>
    </citation>
    <scope>NUCLEOTIDE SEQUENCE [LARGE SCALE GENOMIC DNA]</scope>
    <source>
        <strain evidence="6">Lak_Megaphage_RVC_JS4_GC31</strain>
    </source>
</reference>
<dbReference type="InterPro" id="IPR036942">
    <property type="entry name" value="Beta-barrel_TonB_sf"/>
</dbReference>
<sequence length="694" mass="79392">MKKFLTFILVPLLISVSMHAENFNDTIKSYSLNEVSVTSLYRNNVVTGSTLNATILKSINHGQGPDYVFSTLPNIYAYNDNGTHMGYTYFRIRGMGQERMNVTLDGMPWNESEDFGCYFSNSPDLIGSMHTIKVERGASITNNGTAAYAGNVSLESVDLENDTDSYAEISGGSFNSFRQSAVYNMGRKNNWGLHVRATNQQTDGFKENCYNNSQAFTAKIGHWFNDNHYIDFMTMTGFHRNGQGFQGVTWDMLPKHPTPFKQTISGNRQQETDDFLTTYNRLQYKGKFSEKTFFTSTLYWQHQNGNYRISWPSPDYYNEPYVQSGYALNNFHLNYNMYGVNAILKHHATENLSFTGGVNTNLYIRNHKGYYIPGDTIINKWKDKGIYEPYYSNKGTKPDVNVFAGIKWSPFNKFHIDANIQYRHTNLKYTVYKPGNADDINFSHNWDFFNYSAGLTYDIDNISKMYARYAVTNREPSRTDLFGGEYRMNDSEMNTASERVNDIELGYEIRNSFINFNANAFYMNFNDELVATGELSLMNGLPIHRQYDSYRTGIEIAADVQPVKNLHVIVNAAWSKNKVKLTDGTKTNHTFSPSATLFSEVNYLINNKVKIGVNTQYRSKMYMNLDNTSELPKLFTLGAYVNARITKVIELGLVCENITNRLNISNGSYDSTDNTSYYLVDAPFTFMATAKFHF</sequence>
<evidence type="ECO:0000259" key="5">
    <source>
        <dbReference type="Pfam" id="PF07715"/>
    </source>
</evidence>
<keyword evidence="2" id="KW-0472">Membrane</keyword>
<name>A0ABZ0Z1T2_9CAUD</name>
<dbReference type="Pfam" id="PF00593">
    <property type="entry name" value="TonB_dep_Rec_b-barrel"/>
    <property type="match status" value="1"/>
</dbReference>
<dbReference type="Gene3D" id="2.170.130.10">
    <property type="entry name" value="TonB-dependent receptor, plug domain"/>
    <property type="match status" value="1"/>
</dbReference>
<evidence type="ECO:0000313" key="7">
    <source>
        <dbReference type="Proteomes" id="UP001349343"/>
    </source>
</evidence>
<protein>
    <recommendedName>
        <fullName evidence="8">TonB-dependent receptor</fullName>
    </recommendedName>
</protein>
<dbReference type="Gene3D" id="2.40.170.20">
    <property type="entry name" value="TonB-dependent receptor, beta-barrel domain"/>
    <property type="match status" value="1"/>
</dbReference>
<dbReference type="InterPro" id="IPR000531">
    <property type="entry name" value="Beta-barrel_TonB"/>
</dbReference>
<keyword evidence="7" id="KW-1185">Reference proteome</keyword>
<evidence type="ECO:0008006" key="8">
    <source>
        <dbReference type="Google" id="ProtNLM"/>
    </source>
</evidence>
<dbReference type="Pfam" id="PF07715">
    <property type="entry name" value="Plug"/>
    <property type="match status" value="1"/>
</dbReference>
<feature type="domain" description="TonB-dependent receptor plug" evidence="5">
    <location>
        <begin position="68"/>
        <end position="150"/>
    </location>
</feature>
<accession>A0ABZ0Z1T2</accession>
<evidence type="ECO:0000259" key="4">
    <source>
        <dbReference type="Pfam" id="PF00593"/>
    </source>
</evidence>
<dbReference type="EMBL" id="OR769222">
    <property type="protein sequence ID" value="WQJ52996.1"/>
    <property type="molecule type" value="Genomic_DNA"/>
</dbReference>
<evidence type="ECO:0000256" key="3">
    <source>
        <dbReference type="ARBA" id="ARBA00023237"/>
    </source>
</evidence>
<evidence type="ECO:0000256" key="1">
    <source>
        <dbReference type="ARBA" id="ARBA00004442"/>
    </source>
</evidence>
<evidence type="ECO:0000313" key="6">
    <source>
        <dbReference type="EMBL" id="WQJ52996.1"/>
    </source>
</evidence>
<dbReference type="InterPro" id="IPR012910">
    <property type="entry name" value="Plug_dom"/>
</dbReference>
<dbReference type="Proteomes" id="UP001349343">
    <property type="component" value="Segment"/>
</dbReference>
<organism evidence="6 7">
    <name type="scientific">phage Lak_Megaphage_RVC_JS4_GC31</name>
    <dbReference type="NCBI Taxonomy" id="3109228"/>
    <lineage>
        <taxon>Viruses</taxon>
        <taxon>Duplodnaviria</taxon>
        <taxon>Heunggongvirae</taxon>
        <taxon>Uroviricota</taxon>
        <taxon>Caudoviricetes</taxon>
        <taxon>Caudoviricetes code 15 clade</taxon>
    </lineage>
</organism>
<keyword evidence="3" id="KW-0998">Cell outer membrane</keyword>
<dbReference type="InterPro" id="IPR037066">
    <property type="entry name" value="Plug_dom_sf"/>
</dbReference>
<feature type="domain" description="TonB-dependent receptor-like beta-barrel" evidence="4">
    <location>
        <begin position="240"/>
        <end position="658"/>
    </location>
</feature>
<dbReference type="SUPFAM" id="SSF56935">
    <property type="entry name" value="Porins"/>
    <property type="match status" value="1"/>
</dbReference>